<dbReference type="OrthoDB" id="10249672at2759"/>
<dbReference type="Pfam" id="PF00133">
    <property type="entry name" value="tRNA-synt_1"/>
    <property type="match status" value="1"/>
</dbReference>
<dbReference type="Gene3D" id="3.40.50.620">
    <property type="entry name" value="HUPs"/>
    <property type="match status" value="1"/>
</dbReference>
<dbReference type="SUPFAM" id="SSF47323">
    <property type="entry name" value="Anticodon-binding domain of a subclass of class I aminoacyl-tRNA synthetases"/>
    <property type="match status" value="1"/>
</dbReference>
<evidence type="ECO:0000313" key="17">
    <source>
        <dbReference type="Proteomes" id="UP000789342"/>
    </source>
</evidence>
<dbReference type="InterPro" id="IPR014729">
    <property type="entry name" value="Rossmann-like_a/b/a_fold"/>
</dbReference>
<comment type="subcellular location">
    <subcellularLocation>
        <location evidence="1">Cytoplasm</location>
    </subcellularLocation>
</comment>
<evidence type="ECO:0000256" key="6">
    <source>
        <dbReference type="ARBA" id="ARBA00022840"/>
    </source>
</evidence>
<dbReference type="InterPro" id="IPR009008">
    <property type="entry name" value="Val/Leu/Ile-tRNA-synth_edit"/>
</dbReference>
<dbReference type="AlphaFoldDB" id="A0A9N8YV09"/>
<evidence type="ECO:0000256" key="10">
    <source>
        <dbReference type="ARBA" id="ARBA00047469"/>
    </source>
</evidence>
<dbReference type="InterPro" id="IPR055416">
    <property type="entry name" value="RBD_LARS1"/>
</dbReference>
<dbReference type="InterPro" id="IPR002300">
    <property type="entry name" value="aa-tRNA-synth_Ia"/>
</dbReference>
<evidence type="ECO:0000256" key="5">
    <source>
        <dbReference type="ARBA" id="ARBA00022741"/>
    </source>
</evidence>
<evidence type="ECO:0000259" key="13">
    <source>
        <dbReference type="Pfam" id="PF08264"/>
    </source>
</evidence>
<dbReference type="InterPro" id="IPR004493">
    <property type="entry name" value="Leu-tRNA-synth_Ia_arc/euk"/>
</dbReference>
<evidence type="ECO:0000259" key="15">
    <source>
        <dbReference type="Pfam" id="PF24810"/>
    </source>
</evidence>
<dbReference type="NCBIfam" id="TIGR00395">
    <property type="entry name" value="leuS_arch"/>
    <property type="match status" value="1"/>
</dbReference>
<evidence type="ECO:0000256" key="8">
    <source>
        <dbReference type="ARBA" id="ARBA00023146"/>
    </source>
</evidence>
<dbReference type="GO" id="GO:0002161">
    <property type="term" value="F:aminoacyl-tRNA deacylase activity"/>
    <property type="evidence" value="ECO:0007669"/>
    <property type="project" value="InterPro"/>
</dbReference>
<keyword evidence="6 11" id="KW-0067">ATP-binding</keyword>
<evidence type="ECO:0000259" key="14">
    <source>
        <dbReference type="Pfam" id="PF09334"/>
    </source>
</evidence>
<comment type="catalytic activity">
    <reaction evidence="10">
        <text>tRNA(Leu) + L-leucine + ATP = L-leucyl-tRNA(Leu) + AMP + diphosphate</text>
        <dbReference type="Rhea" id="RHEA:11688"/>
        <dbReference type="Rhea" id="RHEA-COMP:9613"/>
        <dbReference type="Rhea" id="RHEA-COMP:9622"/>
        <dbReference type="ChEBI" id="CHEBI:30616"/>
        <dbReference type="ChEBI" id="CHEBI:33019"/>
        <dbReference type="ChEBI" id="CHEBI:57427"/>
        <dbReference type="ChEBI" id="CHEBI:78442"/>
        <dbReference type="ChEBI" id="CHEBI:78494"/>
        <dbReference type="ChEBI" id="CHEBI:456215"/>
        <dbReference type="EC" id="6.1.1.4"/>
    </reaction>
</comment>
<evidence type="ECO:0000256" key="1">
    <source>
        <dbReference type="ARBA" id="ARBA00004496"/>
    </source>
</evidence>
<keyword evidence="7 11" id="KW-0648">Protein biosynthesis</keyword>
<dbReference type="CDD" id="cd07959">
    <property type="entry name" value="Anticodon_Ia_Leu_AEc"/>
    <property type="match status" value="1"/>
</dbReference>
<proteinExistence type="inferred from homology"/>
<evidence type="ECO:0000256" key="9">
    <source>
        <dbReference type="ARBA" id="ARBA00030520"/>
    </source>
</evidence>
<dbReference type="GO" id="GO:0006429">
    <property type="term" value="P:leucyl-tRNA aminoacylation"/>
    <property type="evidence" value="ECO:0007669"/>
    <property type="project" value="InterPro"/>
</dbReference>
<dbReference type="Pfam" id="PF08264">
    <property type="entry name" value="Anticodon_1"/>
    <property type="match status" value="1"/>
</dbReference>
<comment type="caution">
    <text evidence="16">The sequence shown here is derived from an EMBL/GenBank/DDBJ whole genome shotgun (WGS) entry which is preliminary data.</text>
</comment>
<dbReference type="PANTHER" id="PTHR45794">
    <property type="entry name" value="LEUCYL-TRNA SYNTHETASE"/>
    <property type="match status" value="1"/>
</dbReference>
<feature type="domain" description="Methionyl/Valyl/Leucyl/Isoleucyl-tRNA synthetase anticodon-binding" evidence="13">
    <location>
        <begin position="817"/>
        <end position="948"/>
    </location>
</feature>
<dbReference type="CDD" id="cd00812">
    <property type="entry name" value="LeuRS_core"/>
    <property type="match status" value="1"/>
</dbReference>
<name>A0A9N8YV09_9GLOM</name>
<dbReference type="Gene3D" id="3.30.2320.20">
    <property type="entry name" value="Class I aminoacyl-tRNA synthetases (RS)"/>
    <property type="match status" value="1"/>
</dbReference>
<dbReference type="SUPFAM" id="SSF50677">
    <property type="entry name" value="ValRS/IleRS/LeuRS editing domain"/>
    <property type="match status" value="1"/>
</dbReference>
<dbReference type="InterPro" id="IPR015413">
    <property type="entry name" value="Methionyl/Leucyl_tRNA_Synth"/>
</dbReference>
<dbReference type="FunFam" id="3.90.740.10:FF:000001">
    <property type="entry name" value="Leucine--tRNA ligase, cytoplasmic"/>
    <property type="match status" value="1"/>
</dbReference>
<evidence type="ECO:0000256" key="11">
    <source>
        <dbReference type="RuleBase" id="RU363039"/>
    </source>
</evidence>
<protein>
    <recommendedName>
        <fullName evidence="3">leucine--tRNA ligase</fullName>
        <ecNumber evidence="3">6.1.1.4</ecNumber>
    </recommendedName>
    <alternativeName>
        <fullName evidence="9">Leucyl-tRNA synthetase</fullName>
    </alternativeName>
</protein>
<dbReference type="Gene3D" id="1.10.730.10">
    <property type="entry name" value="Isoleucyl-tRNA Synthetase, Domain 1"/>
    <property type="match status" value="1"/>
</dbReference>
<dbReference type="Gene3D" id="1.10.10.720">
    <property type="entry name" value="leucyl-tRNA synthetase"/>
    <property type="match status" value="1"/>
</dbReference>
<reference evidence="16" key="1">
    <citation type="submission" date="2021-06" db="EMBL/GenBank/DDBJ databases">
        <authorList>
            <person name="Kallberg Y."/>
            <person name="Tangrot J."/>
            <person name="Rosling A."/>
        </authorList>
    </citation>
    <scope>NUCLEOTIDE SEQUENCE</scope>
    <source>
        <strain evidence="16">CL551</strain>
    </source>
</reference>
<dbReference type="Gene3D" id="3.90.740.10">
    <property type="entry name" value="Valyl/Leucyl/Isoleucyl-tRNA synthetase, editing domain"/>
    <property type="match status" value="1"/>
</dbReference>
<evidence type="ECO:0000259" key="12">
    <source>
        <dbReference type="Pfam" id="PF00133"/>
    </source>
</evidence>
<dbReference type="Pfam" id="PF09334">
    <property type="entry name" value="tRNA-synt_1g"/>
    <property type="match status" value="1"/>
</dbReference>
<evidence type="ECO:0000256" key="7">
    <source>
        <dbReference type="ARBA" id="ARBA00022917"/>
    </source>
</evidence>
<dbReference type="GO" id="GO:0004823">
    <property type="term" value="F:leucine-tRNA ligase activity"/>
    <property type="evidence" value="ECO:0007669"/>
    <property type="project" value="UniProtKB-EC"/>
</dbReference>
<evidence type="ECO:0000313" key="16">
    <source>
        <dbReference type="EMBL" id="CAG8449854.1"/>
    </source>
</evidence>
<evidence type="ECO:0000256" key="3">
    <source>
        <dbReference type="ARBA" id="ARBA00013164"/>
    </source>
</evidence>
<gene>
    <name evidence="16" type="ORF">AMORRO_LOCUS843</name>
</gene>
<dbReference type="InterPro" id="IPR013155">
    <property type="entry name" value="M/V/L/I-tRNA-synth_anticd-bd"/>
</dbReference>
<dbReference type="GO" id="GO:0005524">
    <property type="term" value="F:ATP binding"/>
    <property type="evidence" value="ECO:0007669"/>
    <property type="project" value="UniProtKB-KW"/>
</dbReference>
<sequence>MDTTKEEPKKTAKRDALQSIERRIQELWENERAFEINAPTIEEEPNDSIIHEKYPKHMSTFPYPYMNGRLHLGHFFTITKAEFATGYERMKGKRALFPMGFHCTGMPIKACADKLTRELEQFGPNFELPSNSELEDEIKDLSLNEGTNTKLGSVDSSGVATKAFQKKGKVAAKSTGQKFQFQIMRSSGVPDNEIAKFADANYWLYYFPPLAIKDCKAIGAKIDWRRSFITTDVNPYYDSFVRWQMNKLKVLNKVKFGERYTIYSPLDGQPCMDHDRQSGEGVGPQEYTGIKLKVLEWSKEAQSTFESLKELEGKNVFFVAATLRPETMYGQTNCFVGVDINYGLFKINENDIFLCTRRAARNMAFQGYSKERGIVDQIIEVKGSVLIGTKVSAPLSKYEQVYVLPMENVLATKGTGVVTSVPSDSPDDYATLQDLKKKAAYYKVDPSWVAFEPIPIIDTPTYGNLAAQTVCQQKKINSQKDRLLLAEAKELVYKEGFYNGTILVGDHKGKPVQEAKPLIKELLISTRQGFVYNEPESLVMSRSGDECVVALCDQWYLDYGEDEWKKQAEKCLSRLNTFGLETRHQFEKTLAWLNQWACARSYGLGSRLPWDPQYLVESLSDSTIYMAYYTVAHLLHGGILDGSKPGPLGIQASEMTDQVWEFIFSDGAYPENCSVPKEKLEKMKREFNYFYPLDLRVSGKDLIPNHLTFFIYNHVALFPENHWPLAVRSNGHLQLNREKMSKSTGNFMTGSDAVQKYGADATRITLADAGDAIEDANFEEATANAAILRLFTLKEWIEEQVKNSSSLRVGSKDNFHDRVFENEINKLIQQTTKAYDESLYRDALKYGFYELQSARDWYREVTLQEGMHKDLLFRWINVQALLLSPIAPHWSEYIWREVMSNDGLIIDAKFPEPSGQVDKELIEATVYVRKIVKTIRDLEISSQKKKKKGKSEDFNPEKPKELKIYVATRFPEWQDIAVEAMKQCYDEQSKTFDDVKIRQILSEREILKNKKTMPFVQEFKKKVNEFGAVSFDRSLLFNEYSTLHTVSSFLKRSLGYEKVLILRTVYAISEEEKRVAEVAVPGEPGILFRNINTS</sequence>
<feature type="domain" description="Aminoacyl-tRNA synthetase class Ia" evidence="12">
    <location>
        <begin position="53"/>
        <end position="115"/>
    </location>
</feature>
<feature type="domain" description="Leucine--tRNA ligase RagD-binding" evidence="15">
    <location>
        <begin position="966"/>
        <end position="1032"/>
    </location>
</feature>
<keyword evidence="8 11" id="KW-0030">Aminoacyl-tRNA synthetase</keyword>
<evidence type="ECO:0000256" key="2">
    <source>
        <dbReference type="ARBA" id="ARBA00005594"/>
    </source>
</evidence>
<keyword evidence="5 11" id="KW-0547">Nucleotide-binding</keyword>
<dbReference type="Pfam" id="PF24810">
    <property type="entry name" value="RBD_LARS1"/>
    <property type="match status" value="1"/>
</dbReference>
<evidence type="ECO:0000256" key="4">
    <source>
        <dbReference type="ARBA" id="ARBA00022598"/>
    </source>
</evidence>
<dbReference type="SUPFAM" id="SSF52374">
    <property type="entry name" value="Nucleotidylyl transferase"/>
    <property type="match status" value="1"/>
</dbReference>
<accession>A0A9N8YV09</accession>
<feature type="domain" description="Methionyl/Leucyl tRNA synthetase" evidence="14">
    <location>
        <begin position="695"/>
        <end position="783"/>
    </location>
</feature>
<keyword evidence="17" id="KW-1185">Reference proteome</keyword>
<dbReference type="Proteomes" id="UP000789342">
    <property type="component" value="Unassembled WGS sequence"/>
</dbReference>
<dbReference type="EC" id="6.1.1.4" evidence="3"/>
<dbReference type="EMBL" id="CAJVPV010000287">
    <property type="protein sequence ID" value="CAG8449854.1"/>
    <property type="molecule type" value="Genomic_DNA"/>
</dbReference>
<dbReference type="FunFam" id="1.10.730.10:FF:000020">
    <property type="entry name" value="Leucine--tRNA ligase cytoplasmic"/>
    <property type="match status" value="1"/>
</dbReference>
<organism evidence="16 17">
    <name type="scientific">Acaulospora morrowiae</name>
    <dbReference type="NCBI Taxonomy" id="94023"/>
    <lineage>
        <taxon>Eukaryota</taxon>
        <taxon>Fungi</taxon>
        <taxon>Fungi incertae sedis</taxon>
        <taxon>Mucoromycota</taxon>
        <taxon>Glomeromycotina</taxon>
        <taxon>Glomeromycetes</taxon>
        <taxon>Diversisporales</taxon>
        <taxon>Acaulosporaceae</taxon>
        <taxon>Acaulospora</taxon>
    </lineage>
</organism>
<dbReference type="GO" id="GO:0005737">
    <property type="term" value="C:cytoplasm"/>
    <property type="evidence" value="ECO:0007669"/>
    <property type="project" value="UniProtKB-SubCell"/>
</dbReference>
<dbReference type="PANTHER" id="PTHR45794:SF1">
    <property type="entry name" value="LEUCINE--TRNA LIGASE, CYTOPLASMIC"/>
    <property type="match status" value="1"/>
</dbReference>
<keyword evidence="4 11" id="KW-0436">Ligase</keyword>
<comment type="similarity">
    <text evidence="2 11">Belongs to the class-I aminoacyl-tRNA synthetase family.</text>
</comment>
<dbReference type="InterPro" id="IPR009080">
    <property type="entry name" value="tRNAsynth_Ia_anticodon-bd"/>
</dbReference>